<feature type="compositionally biased region" description="Acidic residues" evidence="3">
    <location>
        <begin position="256"/>
        <end position="267"/>
    </location>
</feature>
<feature type="region of interest" description="Disordered" evidence="3">
    <location>
        <begin position="1"/>
        <end position="285"/>
    </location>
</feature>
<dbReference type="RefSeq" id="XP_060457170.1">
    <property type="nucleotide sequence ID" value="XM_060600592.1"/>
</dbReference>
<dbReference type="Gene3D" id="3.30.160.60">
    <property type="entry name" value="Classic Zinc Finger"/>
    <property type="match status" value="1"/>
</dbReference>
<dbReference type="PROSITE" id="PS00028">
    <property type="entry name" value="ZINC_FINGER_C2H2_1"/>
    <property type="match status" value="1"/>
</dbReference>
<dbReference type="GO" id="GO:0008270">
    <property type="term" value="F:zinc ion binding"/>
    <property type="evidence" value="ECO:0007669"/>
    <property type="project" value="UniProtKB-KW"/>
</dbReference>
<dbReference type="Proteomes" id="UP001233271">
    <property type="component" value="Chromosome 4"/>
</dbReference>
<evidence type="ECO:0000256" key="3">
    <source>
        <dbReference type="SAM" id="MobiDB-lite"/>
    </source>
</evidence>
<feature type="coiled-coil region" evidence="2">
    <location>
        <begin position="534"/>
        <end position="561"/>
    </location>
</feature>
<keyword evidence="1" id="KW-0863">Zinc-finger</keyword>
<feature type="region of interest" description="Disordered" evidence="3">
    <location>
        <begin position="464"/>
        <end position="489"/>
    </location>
</feature>
<feature type="domain" description="C2H2-type" evidence="4">
    <location>
        <begin position="285"/>
        <end position="314"/>
    </location>
</feature>
<dbReference type="SUPFAM" id="SSF57667">
    <property type="entry name" value="beta-beta-alpha zinc fingers"/>
    <property type="match status" value="1"/>
</dbReference>
<protein>
    <recommendedName>
        <fullName evidence="4">C2H2-type domain-containing protein</fullName>
    </recommendedName>
</protein>
<evidence type="ECO:0000256" key="1">
    <source>
        <dbReference type="PROSITE-ProRule" id="PRU00042"/>
    </source>
</evidence>
<keyword evidence="1" id="KW-0479">Metal-binding</keyword>
<sequence length="733" mass="80964">MPPRRSTRTRDPSYEESLEHPATSSKRRGGAARDTPPKKTRTTNRLRIAESSTPSRRATRSTSASTVTQTPNASEMAPPKRAVMARRTGGRPIPGPPIASQRASRFGIVPPKHPKRPRSASVATEESNELDDGGPSPPRSIRPRTRRVQRDIEEGDEEWRDGGHSEVEVIDMASSDGSVGAAGPGPRTSRNRAKLRPVPQPSPSAFHKYAEKPPRTSQVESIEDPDSSPNSSLGLETQVRKPRRKHGTVGGTVLEIFDDDDDDEMDEPGVPASQSEEHHSPEKQHSCRWQGCDAAFATSDELLDHMGFHLSSEGAVTSARRHSVAVPTALSSQGADGARTLDFLTGELERARTETADLQSQLAQVKTSNDELRERAKTNEELRAQVLAEAAVEHEKKLQVAADEHENDMKAASKELDGVRAELDKRIEETSELEAMVKATEAELMRRNTTMAELEAEVVELKSKAKTATDDPDAPSGTAVTLPPDAPPEEQIKERDTIIANLRKDLKRSKKAHKTTKGDLEFIRAQYETASLSAVQEVNRAKELEAEVTKLREQLSMGLKQRDLFYKAAVDAANLDAEKAKQQFVLLLEQNRRTDDGIRRKAAQHHQLCQDKHQLEMDLHKERTRAHDLSKRNDDLVALNARLRGRLMGAFDKVDESDDEDEHATEPKLAMPTLVPDGSRVVGGVADPTLTGEAQAWQCKWQVDDRLCGLYFDSREELDGHGQGVHISALEQS</sequence>
<proteinExistence type="predicted"/>
<dbReference type="InterPro" id="IPR013087">
    <property type="entry name" value="Znf_C2H2_type"/>
</dbReference>
<accession>A0AA48QW12</accession>
<dbReference type="AlphaFoldDB" id="A0AA48QW12"/>
<dbReference type="PROSITE" id="PS50157">
    <property type="entry name" value="ZINC_FINGER_C2H2_2"/>
    <property type="match status" value="1"/>
</dbReference>
<reference evidence="5" key="1">
    <citation type="journal article" date="2023" name="BMC Genomics">
        <title>Chromosome-level genome assemblies of Cutaneotrichosporon spp. (Trichosporonales, Basidiomycota) reveal imbalanced evolution between nucleotide sequences and chromosome synteny.</title>
        <authorList>
            <person name="Kobayashi Y."/>
            <person name="Kayamori A."/>
            <person name="Aoki K."/>
            <person name="Shiwa Y."/>
            <person name="Matsutani M."/>
            <person name="Fujita N."/>
            <person name="Sugita T."/>
            <person name="Iwasaki W."/>
            <person name="Tanaka N."/>
            <person name="Takashima M."/>
        </authorList>
    </citation>
    <scope>NUCLEOTIDE SEQUENCE</scope>
    <source>
        <strain evidence="5">HIS019</strain>
    </source>
</reference>
<organism evidence="5 6">
    <name type="scientific">Cutaneotrichosporon cavernicola</name>
    <dbReference type="NCBI Taxonomy" id="279322"/>
    <lineage>
        <taxon>Eukaryota</taxon>
        <taxon>Fungi</taxon>
        <taxon>Dikarya</taxon>
        <taxon>Basidiomycota</taxon>
        <taxon>Agaricomycotina</taxon>
        <taxon>Tremellomycetes</taxon>
        <taxon>Trichosporonales</taxon>
        <taxon>Trichosporonaceae</taxon>
        <taxon>Cutaneotrichosporon</taxon>
    </lineage>
</organism>
<evidence type="ECO:0000313" key="5">
    <source>
        <dbReference type="EMBL" id="BEI91905.1"/>
    </source>
</evidence>
<evidence type="ECO:0000259" key="4">
    <source>
        <dbReference type="PROSITE" id="PS50157"/>
    </source>
</evidence>
<keyword evidence="1" id="KW-0862">Zinc</keyword>
<gene>
    <name evidence="5" type="ORF">CcaverHIS019_0407250</name>
</gene>
<feature type="compositionally biased region" description="Basic and acidic residues" evidence="3">
    <location>
        <begin position="275"/>
        <end position="285"/>
    </location>
</feature>
<name>A0AA48QW12_9TREE</name>
<feature type="compositionally biased region" description="Low complexity" evidence="3">
    <location>
        <begin position="49"/>
        <end position="70"/>
    </location>
</feature>
<keyword evidence="2" id="KW-0175">Coiled coil</keyword>
<evidence type="ECO:0000256" key="2">
    <source>
        <dbReference type="SAM" id="Coils"/>
    </source>
</evidence>
<dbReference type="EMBL" id="AP028215">
    <property type="protein sequence ID" value="BEI91905.1"/>
    <property type="molecule type" value="Genomic_DNA"/>
</dbReference>
<dbReference type="KEGG" id="ccac:CcaHIS019_0407250"/>
<keyword evidence="6" id="KW-1185">Reference proteome</keyword>
<feature type="compositionally biased region" description="Basic and acidic residues" evidence="3">
    <location>
        <begin position="8"/>
        <end position="19"/>
    </location>
</feature>
<evidence type="ECO:0000313" key="6">
    <source>
        <dbReference type="Proteomes" id="UP001233271"/>
    </source>
</evidence>
<dbReference type="GeneID" id="85495775"/>
<dbReference type="InterPro" id="IPR036236">
    <property type="entry name" value="Znf_C2H2_sf"/>
</dbReference>